<dbReference type="GO" id="GO:0097367">
    <property type="term" value="F:carbohydrate derivative binding"/>
    <property type="evidence" value="ECO:0007669"/>
    <property type="project" value="InterPro"/>
</dbReference>
<evidence type="ECO:0000256" key="3">
    <source>
        <dbReference type="ARBA" id="ARBA00011952"/>
    </source>
</evidence>
<dbReference type="NCBIfam" id="NF001211">
    <property type="entry name" value="PRK00179.1"/>
    <property type="match status" value="1"/>
</dbReference>
<comment type="similarity">
    <text evidence="2 8">Belongs to the GPI family.</text>
</comment>
<dbReference type="InterPro" id="IPR046348">
    <property type="entry name" value="SIS_dom_sf"/>
</dbReference>
<evidence type="ECO:0000256" key="2">
    <source>
        <dbReference type="ARBA" id="ARBA00006604"/>
    </source>
</evidence>
<dbReference type="InterPro" id="IPR035482">
    <property type="entry name" value="SIS_PGI_2"/>
</dbReference>
<keyword evidence="4 8" id="KW-0312">Gluconeogenesis</keyword>
<organism evidence="9">
    <name type="scientific">Eimeria tenella</name>
    <name type="common">Coccidian parasite</name>
    <dbReference type="NCBI Taxonomy" id="5802"/>
    <lineage>
        <taxon>Eukaryota</taxon>
        <taxon>Sar</taxon>
        <taxon>Alveolata</taxon>
        <taxon>Apicomplexa</taxon>
        <taxon>Conoidasida</taxon>
        <taxon>Coccidia</taxon>
        <taxon>Eucoccidiorida</taxon>
        <taxon>Eimeriorina</taxon>
        <taxon>Eimeriidae</taxon>
        <taxon>Eimeria</taxon>
    </lineage>
</organism>
<dbReference type="UniPathway" id="UPA00109">
    <property type="reaction ID" value="UER00181"/>
</dbReference>
<dbReference type="GO" id="GO:0004347">
    <property type="term" value="F:glucose-6-phosphate isomerase activity"/>
    <property type="evidence" value="ECO:0007669"/>
    <property type="project" value="UniProtKB-EC"/>
</dbReference>
<dbReference type="Pfam" id="PF00342">
    <property type="entry name" value="PGI"/>
    <property type="match status" value="1"/>
</dbReference>
<dbReference type="CDD" id="cd05015">
    <property type="entry name" value="SIS_PGI_1"/>
    <property type="match status" value="1"/>
</dbReference>
<comment type="catalytic activity">
    <reaction evidence="7 8">
        <text>alpha-D-glucose 6-phosphate = beta-D-fructose 6-phosphate</text>
        <dbReference type="Rhea" id="RHEA:11816"/>
        <dbReference type="ChEBI" id="CHEBI:57634"/>
        <dbReference type="ChEBI" id="CHEBI:58225"/>
        <dbReference type="EC" id="5.3.1.9"/>
    </reaction>
</comment>
<dbReference type="HAMAP" id="MF_00473">
    <property type="entry name" value="G6P_isomerase"/>
    <property type="match status" value="1"/>
</dbReference>
<dbReference type="InterPro" id="IPR001672">
    <property type="entry name" value="G6P_Isomerase"/>
</dbReference>
<dbReference type="InterPro" id="IPR035476">
    <property type="entry name" value="SIS_PGI_1"/>
</dbReference>
<dbReference type="AlphaFoldDB" id="D7P8J5"/>
<dbReference type="VEuPathDB" id="ToxoDB:ETH_00018515"/>
<keyword evidence="6 8" id="KW-0413">Isomerase</keyword>
<dbReference type="GO" id="GO:0006094">
    <property type="term" value="P:gluconeogenesis"/>
    <property type="evidence" value="ECO:0007669"/>
    <property type="project" value="UniProtKB-KW"/>
</dbReference>
<evidence type="ECO:0000256" key="1">
    <source>
        <dbReference type="ARBA" id="ARBA00004926"/>
    </source>
</evidence>
<gene>
    <name evidence="9" type="primary">G6-PI</name>
</gene>
<dbReference type="GO" id="GO:0051156">
    <property type="term" value="P:glucose 6-phosphate metabolic process"/>
    <property type="evidence" value="ECO:0007669"/>
    <property type="project" value="TreeGrafter"/>
</dbReference>
<dbReference type="GO" id="GO:0048029">
    <property type="term" value="F:monosaccharide binding"/>
    <property type="evidence" value="ECO:0007669"/>
    <property type="project" value="TreeGrafter"/>
</dbReference>
<dbReference type="GO" id="GO:0005829">
    <property type="term" value="C:cytosol"/>
    <property type="evidence" value="ECO:0007669"/>
    <property type="project" value="TreeGrafter"/>
</dbReference>
<evidence type="ECO:0000256" key="8">
    <source>
        <dbReference type="RuleBase" id="RU000612"/>
    </source>
</evidence>
<name>D7P8J5_EIMTE</name>
<dbReference type="CDD" id="cd05016">
    <property type="entry name" value="SIS_PGI_2"/>
    <property type="match status" value="1"/>
</dbReference>
<dbReference type="PANTHER" id="PTHR11469:SF1">
    <property type="entry name" value="GLUCOSE-6-PHOSPHATE ISOMERASE"/>
    <property type="match status" value="1"/>
</dbReference>
<dbReference type="Gene3D" id="3.40.50.10490">
    <property type="entry name" value="Glucose-6-phosphate isomerase like protein, domain 1"/>
    <property type="match status" value="2"/>
</dbReference>
<dbReference type="VEuPathDB" id="ToxoDB:ETH2_0104900"/>
<evidence type="ECO:0000256" key="5">
    <source>
        <dbReference type="ARBA" id="ARBA00023152"/>
    </source>
</evidence>
<dbReference type="PROSITE" id="PS00765">
    <property type="entry name" value="P_GLUCOSE_ISOMERASE_1"/>
    <property type="match status" value="1"/>
</dbReference>
<evidence type="ECO:0000256" key="7">
    <source>
        <dbReference type="ARBA" id="ARBA00029321"/>
    </source>
</evidence>
<reference evidence="9" key="1">
    <citation type="submission" date="2009-10" db="EMBL/GenBank/DDBJ databases">
        <authorList>
            <person name="Loo S.-S."/>
            <person name="Wan K.-L."/>
        </authorList>
    </citation>
    <scope>NUCLEOTIDE SEQUENCE</scope>
    <source>
        <strain evidence="9">Wisconsin</strain>
    </source>
</reference>
<dbReference type="GO" id="GO:0006096">
    <property type="term" value="P:glycolytic process"/>
    <property type="evidence" value="ECO:0007669"/>
    <property type="project" value="UniProtKB-UniPathway"/>
</dbReference>
<reference evidence="9" key="2">
    <citation type="journal article" date="2010" name="Parasitology">
        <title>Eimeria tenella glucose-6-phosphate isomerase: molecular characterization and assessment as a target for anti-coccidial control.</title>
        <authorList>
            <person name="Loo S.S."/>
            <person name="Blake D.P."/>
            <person name="Mohd-Adnan A."/>
            <person name="Mohamed R."/>
            <person name="Wan K.L."/>
        </authorList>
    </citation>
    <scope>NUCLEOTIDE SEQUENCE</scope>
    <source>
        <strain evidence="9">Wisconsin</strain>
    </source>
</reference>
<evidence type="ECO:0000256" key="4">
    <source>
        <dbReference type="ARBA" id="ARBA00022432"/>
    </source>
</evidence>
<dbReference type="EMBL" id="GU117734">
    <property type="protein sequence ID" value="ADI59419.1"/>
    <property type="molecule type" value="Genomic_DNA"/>
</dbReference>
<protein>
    <recommendedName>
        <fullName evidence="3 8">Glucose-6-phosphate isomerase</fullName>
        <ecNumber evidence="3 8">5.3.1.9</ecNumber>
    </recommendedName>
</protein>
<dbReference type="EC" id="5.3.1.9" evidence="3 8"/>
<dbReference type="Gene3D" id="1.10.1390.10">
    <property type="match status" value="1"/>
</dbReference>
<accession>D7P8J5</accession>
<evidence type="ECO:0000313" key="9">
    <source>
        <dbReference type="EMBL" id="ADI59419.1"/>
    </source>
</evidence>
<dbReference type="PROSITE" id="PS51463">
    <property type="entry name" value="P_GLUCOSE_ISOMERASE_3"/>
    <property type="match status" value="1"/>
</dbReference>
<dbReference type="InterPro" id="IPR023096">
    <property type="entry name" value="G6P_Isomerase_C"/>
</dbReference>
<dbReference type="PROSITE" id="PS00174">
    <property type="entry name" value="P_GLUCOSE_ISOMERASE_2"/>
    <property type="match status" value="1"/>
</dbReference>
<keyword evidence="5 8" id="KW-0324">Glycolysis</keyword>
<dbReference type="PANTHER" id="PTHR11469">
    <property type="entry name" value="GLUCOSE-6-PHOSPHATE ISOMERASE"/>
    <property type="match status" value="1"/>
</dbReference>
<dbReference type="SUPFAM" id="SSF53697">
    <property type="entry name" value="SIS domain"/>
    <property type="match status" value="1"/>
</dbReference>
<evidence type="ECO:0000256" key="6">
    <source>
        <dbReference type="ARBA" id="ARBA00023235"/>
    </source>
</evidence>
<dbReference type="InterPro" id="IPR018189">
    <property type="entry name" value="Phosphoglucose_isomerase_CS"/>
</dbReference>
<dbReference type="PRINTS" id="PR00662">
    <property type="entry name" value="G6PISOMERASE"/>
</dbReference>
<proteinExistence type="inferred from homology"/>
<sequence length="549" mass="61564">MSSQFAACKALKELQHQKERNCNLRELIKDDERNQRMYREFGGACMDFSRQLLDKNGLDALMKLAEERQVEAKVKAMFQGDKINSTEQRRVLHVALRAPKENKILLEGNNIIEEVHSVLRRIKDFSNKIRSGELRGATGAVLKNLICVGIGGSYLGTEFVVESLRVLKKEESKGRQIRFLANVDPTDVARSVEGLSPEETLVLIISKTFTTAETILNARSLKHWLLQGIGREDQIGLHLCAVSTNLELTAKFGIQDDRVFGFWDWVGGRFSVTSAVGVLPLAIHYGYDVVEEFLKGCHAMDQHFLTAPVSENLPMLMGLCSVFNSSVLGLNCVAVLPYSQAMHRFAAHIQQLTMESNGKGVNLEGNKLEYEAGEIYFGEPGTNGQRSFYQLLHQGRVVPAEFIGFQKNQNPITLEGEEVSNQDELMSNFFAQPDALAFGKTKEELKKEGVSETLIPHKTFQGNRPSTMLLLPECNPYYLGMLLSLYENRVATEGFIWGINSFDQWGVELGKVLAKDIRRVLSLSRQGKKPDTSHLCSPTQRLLQKYLSA</sequence>
<comment type="pathway">
    <text evidence="1 8">Carbohydrate degradation; glycolysis; D-glyceraldehyde 3-phosphate and glycerone phosphate from D-glucose: step 2/4.</text>
</comment>